<dbReference type="KEGG" id="npy:NPRO_24640"/>
<feature type="transmembrane region" description="Helical" evidence="1">
    <location>
        <begin position="382"/>
        <end position="404"/>
    </location>
</feature>
<sequence length="510" mass="57303">MARKDRKNAGWSHPQYQYDPAGRITSLAYAWQTYNSGYTGTPILGQEYAYHATKRLRTAASFSNNPDWDGDLDLIRTETYAYDPDLDYLTEVDYNDGLANEVQTWTYDAAGNRATDSVQGSGWSYDNLNRMTASPGYSYLHDILGNRTWRNFGSSGVQRYQWDALNRATSVVGEAYGARYVYRADGMRVEKVEGLTLSWVPPGEEEVSGHYDENLAENLPTSRYYYDGQMRVEDDYTVEGQYEPVVTVMRYGIGARGIDFLDKRVDDGPETKGYPIYDGHGNMIATLGQTQGSPYYSLADLRSYDVWGAVRSGSTTGDPKQRYCANLGHVQDDESGLIYMRARYYEPWTGRFLSEDPKNHGWNWYSYANCNPVTFVDSTGQAAFLASLLVILIEVIIAAAVEIGFQLASGRSLDNLDWASVGVAAGFGLIGGVYGHFVRRAFYMLKTPLHRKAWVEGDFATYFVKMIGIGTSTSLKRNHFAPLWRAMIFGGAGHIAMELYGMYLLAHMEE</sequence>
<evidence type="ECO:0008006" key="4">
    <source>
        <dbReference type="Google" id="ProtNLM"/>
    </source>
</evidence>
<reference evidence="2" key="1">
    <citation type="journal article" name="DNA Res.">
        <title>The physiological potential of anammox bacteria as revealed by their core genome structure.</title>
        <authorList>
            <person name="Okubo T."/>
            <person name="Toyoda A."/>
            <person name="Fukuhara K."/>
            <person name="Uchiyama I."/>
            <person name="Harigaya Y."/>
            <person name="Kuroiwa M."/>
            <person name="Suzuki T."/>
            <person name="Murakami Y."/>
            <person name="Suwa Y."/>
            <person name="Takami H."/>
        </authorList>
    </citation>
    <scope>NUCLEOTIDE SEQUENCE</scope>
    <source>
        <strain evidence="2">317325-2</strain>
    </source>
</reference>
<dbReference type="Gene3D" id="2.180.10.10">
    <property type="entry name" value="RHS repeat-associated core"/>
    <property type="match status" value="1"/>
</dbReference>
<dbReference type="EMBL" id="AP021858">
    <property type="protein sequence ID" value="BBO24869.1"/>
    <property type="molecule type" value="Genomic_DNA"/>
</dbReference>
<dbReference type="Proteomes" id="UP000662873">
    <property type="component" value="Chromosome"/>
</dbReference>
<accession>A0A809RBQ7</accession>
<keyword evidence="1" id="KW-1133">Transmembrane helix</keyword>
<dbReference type="AlphaFoldDB" id="A0A809RBQ7"/>
<gene>
    <name evidence="2" type="ORF">NPRO_24640</name>
</gene>
<dbReference type="InterPro" id="IPR050708">
    <property type="entry name" value="T6SS_VgrG/RHS"/>
</dbReference>
<dbReference type="InterPro" id="IPR022385">
    <property type="entry name" value="Rhs_assc_core"/>
</dbReference>
<organism evidence="2 3">
    <name type="scientific">Candidatus Nitrosymbiomonas proteolyticus</name>
    <dbReference type="NCBI Taxonomy" id="2608984"/>
    <lineage>
        <taxon>Bacteria</taxon>
        <taxon>Bacillati</taxon>
        <taxon>Armatimonadota</taxon>
        <taxon>Armatimonadota incertae sedis</taxon>
        <taxon>Candidatus Nitrosymbiomonas</taxon>
    </lineage>
</organism>
<evidence type="ECO:0000313" key="2">
    <source>
        <dbReference type="EMBL" id="BBO24869.1"/>
    </source>
</evidence>
<keyword evidence="1" id="KW-0472">Membrane</keyword>
<dbReference type="NCBIfam" id="TIGR03696">
    <property type="entry name" value="Rhs_assc_core"/>
    <property type="match status" value="1"/>
</dbReference>
<dbReference type="PANTHER" id="PTHR32305">
    <property type="match status" value="1"/>
</dbReference>
<proteinExistence type="predicted"/>
<evidence type="ECO:0000313" key="3">
    <source>
        <dbReference type="Proteomes" id="UP000662873"/>
    </source>
</evidence>
<name>A0A809RBQ7_9BACT</name>
<feature type="transmembrane region" description="Helical" evidence="1">
    <location>
        <begin position="416"/>
        <end position="437"/>
    </location>
</feature>
<dbReference type="PANTHER" id="PTHR32305:SF17">
    <property type="entry name" value="TRNA NUCLEASE WAPA"/>
    <property type="match status" value="1"/>
</dbReference>
<protein>
    <recommendedName>
        <fullName evidence="4">RHS repeat-associated core domain-containing protein</fullName>
    </recommendedName>
</protein>
<evidence type="ECO:0000256" key="1">
    <source>
        <dbReference type="SAM" id="Phobius"/>
    </source>
</evidence>
<feature type="transmembrane region" description="Helical" evidence="1">
    <location>
        <begin position="483"/>
        <end position="506"/>
    </location>
</feature>
<keyword evidence="1" id="KW-0812">Transmembrane</keyword>